<accession>A0A2V3U3H5</accession>
<comment type="caution">
    <text evidence="1">The sequence shown here is derived from an EMBL/GenBank/DDBJ whole genome shotgun (WGS) entry which is preliminary data.</text>
</comment>
<keyword evidence="2" id="KW-1185">Reference proteome</keyword>
<dbReference type="AlphaFoldDB" id="A0A2V3U3H5"/>
<dbReference type="RefSeq" id="WP_170147287.1">
    <property type="nucleotide sequence ID" value="NZ_JAHBRY010000001.1"/>
</dbReference>
<proteinExistence type="predicted"/>
<dbReference type="Proteomes" id="UP000248021">
    <property type="component" value="Unassembled WGS sequence"/>
</dbReference>
<evidence type="ECO:0000313" key="2">
    <source>
        <dbReference type="Proteomes" id="UP000248021"/>
    </source>
</evidence>
<gene>
    <name evidence="1" type="ORF">C7450_107135</name>
</gene>
<sequence length="55" mass="5493">MSKSDGLVAIGLVGHNGMVIPQKLGLAGGCRVLGGFAEATTPAGLEKWGADRTAL</sequence>
<name>A0A2V3U3H5_9HYPH</name>
<protein>
    <submittedName>
        <fullName evidence="1">Uncharacterized protein</fullName>
    </submittedName>
</protein>
<dbReference type="EMBL" id="QJJK01000007">
    <property type="protein sequence ID" value="PXW57097.1"/>
    <property type="molecule type" value="Genomic_DNA"/>
</dbReference>
<evidence type="ECO:0000313" key="1">
    <source>
        <dbReference type="EMBL" id="PXW57097.1"/>
    </source>
</evidence>
<reference evidence="1 2" key="1">
    <citation type="submission" date="2018-05" db="EMBL/GenBank/DDBJ databases">
        <title>Genomic Encyclopedia of Type Strains, Phase IV (KMG-IV): sequencing the most valuable type-strain genomes for metagenomic binning, comparative biology and taxonomic classification.</title>
        <authorList>
            <person name="Goeker M."/>
        </authorList>
    </citation>
    <scope>NUCLEOTIDE SEQUENCE [LARGE SCALE GENOMIC DNA]</scope>
    <source>
        <strain evidence="1 2">DSM 6462</strain>
    </source>
</reference>
<organism evidence="1 2">
    <name type="scientific">Chelatococcus asaccharovorans</name>
    <dbReference type="NCBI Taxonomy" id="28210"/>
    <lineage>
        <taxon>Bacteria</taxon>
        <taxon>Pseudomonadati</taxon>
        <taxon>Pseudomonadota</taxon>
        <taxon>Alphaproteobacteria</taxon>
        <taxon>Hyphomicrobiales</taxon>
        <taxon>Chelatococcaceae</taxon>
        <taxon>Chelatococcus</taxon>
    </lineage>
</organism>